<comment type="similarity">
    <text evidence="2">Belongs to the bacterial solute-binding protein 5 family.</text>
</comment>
<evidence type="ECO:0000259" key="7">
    <source>
        <dbReference type="Pfam" id="PF00496"/>
    </source>
</evidence>
<proteinExistence type="inferred from homology"/>
<dbReference type="CDD" id="cd08504">
    <property type="entry name" value="PBP2_OppA"/>
    <property type="match status" value="1"/>
</dbReference>
<dbReference type="EMBL" id="CP018906">
    <property type="protein sequence ID" value="AQW21078.1"/>
    <property type="molecule type" value="Genomic_DNA"/>
</dbReference>
<dbReference type="InterPro" id="IPR039424">
    <property type="entry name" value="SBP_5"/>
</dbReference>
<evidence type="ECO:0000256" key="4">
    <source>
        <dbReference type="ARBA" id="ARBA00022729"/>
    </source>
</evidence>
<dbReference type="KEGG" id="lcu:PL11_003640"/>
<gene>
    <name evidence="8" type="ORF">PL11_003640</name>
</gene>
<evidence type="ECO:0000256" key="5">
    <source>
        <dbReference type="ARBA" id="ARBA00022856"/>
    </source>
</evidence>
<dbReference type="InterPro" id="IPR000914">
    <property type="entry name" value="SBP_5_dom"/>
</dbReference>
<dbReference type="GO" id="GO:0030313">
    <property type="term" value="C:cell envelope"/>
    <property type="evidence" value="ECO:0007669"/>
    <property type="project" value="UniProtKB-SubCell"/>
</dbReference>
<evidence type="ECO:0000313" key="8">
    <source>
        <dbReference type="EMBL" id="AQW21078.1"/>
    </source>
</evidence>
<feature type="region of interest" description="Disordered" evidence="6">
    <location>
        <begin position="333"/>
        <end position="359"/>
    </location>
</feature>
<evidence type="ECO:0000313" key="9">
    <source>
        <dbReference type="Proteomes" id="UP000030361"/>
    </source>
</evidence>
<dbReference type="InterPro" id="IPR030678">
    <property type="entry name" value="Peptide/Ni-bd"/>
</dbReference>
<protein>
    <submittedName>
        <fullName evidence="8">Peptide ABC transporter substrate-binding protein</fullName>
    </submittedName>
</protein>
<dbReference type="PIRSF" id="PIRSF002741">
    <property type="entry name" value="MppA"/>
    <property type="match status" value="1"/>
</dbReference>
<dbReference type="SUPFAM" id="SSF53850">
    <property type="entry name" value="Periplasmic binding protein-like II"/>
    <property type="match status" value="1"/>
</dbReference>
<keyword evidence="5" id="KW-0571">Peptide transport</keyword>
<keyword evidence="3" id="KW-0813">Transport</keyword>
<dbReference type="RefSeq" id="WP_035166435.1">
    <property type="nucleotide sequence ID" value="NZ_CP018906.1"/>
</dbReference>
<dbReference type="Gene3D" id="3.40.190.10">
    <property type="entry name" value="Periplasmic binding protein-like II"/>
    <property type="match status" value="1"/>
</dbReference>
<evidence type="ECO:0000256" key="6">
    <source>
        <dbReference type="SAM" id="MobiDB-lite"/>
    </source>
</evidence>
<accession>A0A1S6QHI9</accession>
<dbReference type="Pfam" id="PF00496">
    <property type="entry name" value="SBP_bac_5"/>
    <property type="match status" value="1"/>
</dbReference>
<dbReference type="GO" id="GO:0043190">
    <property type="term" value="C:ATP-binding cassette (ABC) transporter complex"/>
    <property type="evidence" value="ECO:0007669"/>
    <property type="project" value="InterPro"/>
</dbReference>
<dbReference type="PANTHER" id="PTHR30290">
    <property type="entry name" value="PERIPLASMIC BINDING COMPONENT OF ABC TRANSPORTER"/>
    <property type="match status" value="1"/>
</dbReference>
<dbReference type="eggNOG" id="COG4166">
    <property type="taxonomic scope" value="Bacteria"/>
</dbReference>
<keyword evidence="9" id="KW-1185">Reference proteome</keyword>
<feature type="domain" description="Solute-binding protein family 5" evidence="7">
    <location>
        <begin position="79"/>
        <end position="465"/>
    </location>
</feature>
<dbReference type="PANTHER" id="PTHR30290:SF10">
    <property type="entry name" value="PERIPLASMIC OLIGOPEPTIDE-BINDING PROTEIN-RELATED"/>
    <property type="match status" value="1"/>
</dbReference>
<keyword evidence="4" id="KW-0732">Signal</keyword>
<dbReference type="Gene3D" id="3.10.105.10">
    <property type="entry name" value="Dipeptide-binding Protein, Domain 3"/>
    <property type="match status" value="1"/>
</dbReference>
<dbReference type="OrthoDB" id="403896at2"/>
<dbReference type="GO" id="GO:0042597">
    <property type="term" value="C:periplasmic space"/>
    <property type="evidence" value="ECO:0007669"/>
    <property type="project" value="UniProtKB-ARBA"/>
</dbReference>
<dbReference type="GO" id="GO:1904680">
    <property type="term" value="F:peptide transmembrane transporter activity"/>
    <property type="evidence" value="ECO:0007669"/>
    <property type="project" value="TreeGrafter"/>
</dbReference>
<keyword evidence="5" id="KW-0653">Protein transport</keyword>
<evidence type="ECO:0000256" key="2">
    <source>
        <dbReference type="ARBA" id="ARBA00005695"/>
    </source>
</evidence>
<dbReference type="GO" id="GO:0015833">
    <property type="term" value="P:peptide transport"/>
    <property type="evidence" value="ECO:0007669"/>
    <property type="project" value="UniProtKB-KW"/>
</dbReference>
<dbReference type="FunFam" id="3.90.76.10:FF:000001">
    <property type="entry name" value="Oligopeptide ABC transporter substrate-binding protein"/>
    <property type="match status" value="1"/>
</dbReference>
<name>A0A1S6QHI9_9LACO</name>
<dbReference type="Proteomes" id="UP000030361">
    <property type="component" value="Chromosome"/>
</dbReference>
<dbReference type="AlphaFoldDB" id="A0A1S6QHI9"/>
<evidence type="ECO:0000256" key="3">
    <source>
        <dbReference type="ARBA" id="ARBA00022448"/>
    </source>
</evidence>
<evidence type="ECO:0000256" key="1">
    <source>
        <dbReference type="ARBA" id="ARBA00004196"/>
    </source>
</evidence>
<dbReference type="Gene3D" id="3.90.76.10">
    <property type="entry name" value="Dipeptide-binding Protein, Domain 1"/>
    <property type="match status" value="1"/>
</dbReference>
<reference evidence="8 9" key="1">
    <citation type="journal article" date="2015" name="Genome Announc.">
        <title>Genome Sequence of Lactobacillus curieae CCTCC M 2011381T, a Novel Producer of Gamma-aminobutyric Acid.</title>
        <authorList>
            <person name="Wang Y."/>
            <person name="Wang Y."/>
            <person name="Lang C."/>
            <person name="Wei D."/>
            <person name="Xu P."/>
            <person name="Xie J."/>
        </authorList>
    </citation>
    <scope>NUCLEOTIDE SEQUENCE [LARGE SCALE GENOMIC DNA]</scope>
    <source>
        <strain evidence="8 9">CCTCC M 2011381</strain>
    </source>
</reference>
<organism evidence="8 9">
    <name type="scientific">Lentilactobacillus curieae</name>
    <dbReference type="NCBI Taxonomy" id="1138822"/>
    <lineage>
        <taxon>Bacteria</taxon>
        <taxon>Bacillati</taxon>
        <taxon>Bacillota</taxon>
        <taxon>Bacilli</taxon>
        <taxon>Lactobacillales</taxon>
        <taxon>Lactobacillaceae</taxon>
        <taxon>Lentilactobacillus</taxon>
    </lineage>
</organism>
<sequence>MNKKGIVGLVAAVVIVGGIGGFVVANRKTNTNSQGVKDQVMNLSATAPLDTIDISKSSGYGQTGNVFESFFRLGKNGKATPGLAKSSSVSKDGKTWTFKLRDAKWSNGDPITAKDFVYSWRRTINPKTKSEYAYLFDGIKNASAVNSGKKSPNSIGISAKDKQTVVVQLDKPIAYFKVLMAYPLFGPQNEKVIKQYGKKYATKSKYMVYSGPFKITNWTGTGNKWSFVKNNQYWDKKVVKLNRINYTVVQNPSTGIDLYQQNKLDLTPLSTEQVRNYKNNNEYRQYPYSYNTFLKYNFADSNAAKRKILNNRNIRLAISLAINRDQLTKKVLGDGSSTPTGLVPSNVAKDPKSGQDFSKQQVVKDTVDYNSKLAKKYWQKGLQELGIKKVSLGLLASNDDPEASTVTQYLKAQLQKTLSGFTLELRSIPGNAANSLTQKGDFDISLSGWGADFNDPISHLQIPAKGTPYNYGKYDNKEYNQLIEKASNQDANNHEKRWDDLVNASKTLNRDQGITPLYQQVTAYLQKPTIHGVIHNTAGTQWNYKYAYMK</sequence>
<comment type="subcellular location">
    <subcellularLocation>
        <location evidence="1">Cell envelope</location>
    </subcellularLocation>
</comment>